<keyword evidence="2" id="KW-1185">Reference proteome</keyword>
<accession>A0AAW1BI02</accession>
<proteinExistence type="predicted"/>
<evidence type="ECO:0000313" key="1">
    <source>
        <dbReference type="EMBL" id="KAK9401462.1"/>
    </source>
</evidence>
<name>A0AAW1BI02_CROAD</name>
<dbReference type="GO" id="GO:0005506">
    <property type="term" value="F:iron ion binding"/>
    <property type="evidence" value="ECO:0007669"/>
    <property type="project" value="InterPro"/>
</dbReference>
<dbReference type="GO" id="GO:0020037">
    <property type="term" value="F:heme binding"/>
    <property type="evidence" value="ECO:0007669"/>
    <property type="project" value="InterPro"/>
</dbReference>
<reference evidence="1 2" key="1">
    <citation type="journal article" date="2024" name="Proc. Natl. Acad. Sci. U.S.A.">
        <title>The genetic regulatory architecture and epigenomic basis for age-related changes in rattlesnake venom.</title>
        <authorList>
            <person name="Hogan M.P."/>
            <person name="Holding M.L."/>
            <person name="Nystrom G.S."/>
            <person name="Colston T.J."/>
            <person name="Bartlett D.A."/>
            <person name="Mason A.J."/>
            <person name="Ellsworth S.A."/>
            <person name="Rautsaw R.M."/>
            <person name="Lawrence K.C."/>
            <person name="Strickland J.L."/>
            <person name="He B."/>
            <person name="Fraser P."/>
            <person name="Margres M.J."/>
            <person name="Gilbert D.M."/>
            <person name="Gibbs H.L."/>
            <person name="Parkinson C.L."/>
            <person name="Rokyta D.R."/>
        </authorList>
    </citation>
    <scope>NUCLEOTIDE SEQUENCE [LARGE SCALE GENOMIC DNA]</scope>
    <source>
        <strain evidence="1">DRR0105</strain>
    </source>
</reference>
<sequence length="51" mass="5913">MESFFFFTNLLRTFKLQRPEGVEEPSQEPLIGVILHPQPFKLCAVPHCRPS</sequence>
<dbReference type="GO" id="GO:0004497">
    <property type="term" value="F:monooxygenase activity"/>
    <property type="evidence" value="ECO:0007669"/>
    <property type="project" value="InterPro"/>
</dbReference>
<dbReference type="EMBL" id="JAOTOJ010000005">
    <property type="protein sequence ID" value="KAK9401462.1"/>
    <property type="molecule type" value="Genomic_DNA"/>
</dbReference>
<organism evidence="1 2">
    <name type="scientific">Crotalus adamanteus</name>
    <name type="common">Eastern diamondback rattlesnake</name>
    <dbReference type="NCBI Taxonomy" id="8729"/>
    <lineage>
        <taxon>Eukaryota</taxon>
        <taxon>Metazoa</taxon>
        <taxon>Chordata</taxon>
        <taxon>Craniata</taxon>
        <taxon>Vertebrata</taxon>
        <taxon>Euteleostomi</taxon>
        <taxon>Lepidosauria</taxon>
        <taxon>Squamata</taxon>
        <taxon>Bifurcata</taxon>
        <taxon>Unidentata</taxon>
        <taxon>Episquamata</taxon>
        <taxon>Toxicofera</taxon>
        <taxon>Serpentes</taxon>
        <taxon>Colubroidea</taxon>
        <taxon>Viperidae</taxon>
        <taxon>Crotalinae</taxon>
        <taxon>Crotalus</taxon>
    </lineage>
</organism>
<dbReference type="Proteomes" id="UP001474421">
    <property type="component" value="Unassembled WGS sequence"/>
</dbReference>
<dbReference type="InterPro" id="IPR036396">
    <property type="entry name" value="Cyt_P450_sf"/>
</dbReference>
<dbReference type="Gene3D" id="1.10.630.10">
    <property type="entry name" value="Cytochrome P450"/>
    <property type="match status" value="1"/>
</dbReference>
<dbReference type="GO" id="GO:0016705">
    <property type="term" value="F:oxidoreductase activity, acting on paired donors, with incorporation or reduction of molecular oxygen"/>
    <property type="evidence" value="ECO:0007669"/>
    <property type="project" value="InterPro"/>
</dbReference>
<evidence type="ECO:0000313" key="2">
    <source>
        <dbReference type="Proteomes" id="UP001474421"/>
    </source>
</evidence>
<protein>
    <submittedName>
        <fullName evidence="1">Cyp2k4: Cytochrome protein</fullName>
    </submittedName>
</protein>
<dbReference type="AlphaFoldDB" id="A0AAW1BI02"/>
<gene>
    <name evidence="1" type="ORF">NXF25_012176</name>
</gene>
<comment type="caution">
    <text evidence="1">The sequence shown here is derived from an EMBL/GenBank/DDBJ whole genome shotgun (WGS) entry which is preliminary data.</text>
</comment>